<dbReference type="Gene3D" id="3.40.50.300">
    <property type="entry name" value="P-loop containing nucleotide triphosphate hydrolases"/>
    <property type="match status" value="1"/>
</dbReference>
<name>A0A0M8MRD1_9BASI</name>
<dbReference type="GO" id="GO:0005524">
    <property type="term" value="F:ATP binding"/>
    <property type="evidence" value="ECO:0007669"/>
    <property type="project" value="UniProtKB-KW"/>
</dbReference>
<dbReference type="RefSeq" id="XP_017992889.1">
    <property type="nucleotide sequence ID" value="XM_018136767.1"/>
</dbReference>
<evidence type="ECO:0000313" key="4">
    <source>
        <dbReference type="EMBL" id="KOS15257.1"/>
    </source>
</evidence>
<dbReference type="VEuPathDB" id="FungiDB:Malapachy_2275"/>
<dbReference type="PANTHER" id="PTHR12435">
    <property type="match status" value="1"/>
</dbReference>
<dbReference type="Proteomes" id="UP000037751">
    <property type="component" value="Unassembled WGS sequence"/>
</dbReference>
<evidence type="ECO:0000256" key="3">
    <source>
        <dbReference type="ARBA" id="ARBA00025768"/>
    </source>
</evidence>
<protein>
    <submittedName>
        <fullName evidence="4">Uncharacterized protein</fullName>
    </submittedName>
</protein>
<dbReference type="OrthoDB" id="9972657at2759"/>
<dbReference type="InterPro" id="IPR013641">
    <property type="entry name" value="KTI12/PSTK"/>
</dbReference>
<keyword evidence="5" id="KW-1185">Reference proteome</keyword>
<gene>
    <name evidence="4" type="ORF">Malapachy_2275</name>
</gene>
<dbReference type="SUPFAM" id="SSF52540">
    <property type="entry name" value="P-loop containing nucleoside triphosphate hydrolases"/>
    <property type="match status" value="1"/>
</dbReference>
<dbReference type="Pfam" id="PF08433">
    <property type="entry name" value="KTI12"/>
    <property type="match status" value="1"/>
</dbReference>
<evidence type="ECO:0000256" key="1">
    <source>
        <dbReference type="ARBA" id="ARBA00022741"/>
    </source>
</evidence>
<comment type="similarity">
    <text evidence="3">Belongs to the KTI12 family.</text>
</comment>
<keyword evidence="2" id="KW-0067">ATP-binding</keyword>
<accession>A0A0M8MRD1</accession>
<comment type="caution">
    <text evidence="4">The sequence shown here is derived from an EMBL/GenBank/DDBJ whole genome shotgun (WGS) entry which is preliminary data.</text>
</comment>
<evidence type="ECO:0000313" key="5">
    <source>
        <dbReference type="Proteomes" id="UP000037751"/>
    </source>
</evidence>
<dbReference type="GeneID" id="28728642"/>
<dbReference type="InterPro" id="IPR027417">
    <property type="entry name" value="P-loop_NTPase"/>
</dbReference>
<organism evidence="4 5">
    <name type="scientific">Malassezia pachydermatis</name>
    <dbReference type="NCBI Taxonomy" id="77020"/>
    <lineage>
        <taxon>Eukaryota</taxon>
        <taxon>Fungi</taxon>
        <taxon>Dikarya</taxon>
        <taxon>Basidiomycota</taxon>
        <taxon>Ustilaginomycotina</taxon>
        <taxon>Malasseziomycetes</taxon>
        <taxon>Malasseziales</taxon>
        <taxon>Malasseziaceae</taxon>
        <taxon>Malassezia</taxon>
    </lineage>
</organism>
<dbReference type="STRING" id="77020.A0A0M8MRD1"/>
<evidence type="ECO:0000256" key="2">
    <source>
        <dbReference type="ARBA" id="ARBA00022840"/>
    </source>
</evidence>
<dbReference type="EMBL" id="LGAV01000002">
    <property type="protein sequence ID" value="KOS15257.1"/>
    <property type="molecule type" value="Genomic_DNA"/>
</dbReference>
<sequence length="286" mass="31482">MALLVVTGLPCSGRTTRALEIQAYFESQLAQTPSLTSVVCITDDNVHVDRSVYESQRTEGRARAAYLSAVRRALSPSTIVIADGGAGLNIKGSRYELWCATRELGLRCATLYVACTPDLSRTWNTQRRTRGEATYTDACWDELLMRFEEPSSSARWHRPLFTTIAAGTPEALECTPTPLAPLWEAMTQGDVQPPKAVTAIRKKTTNNSLEMLDTVTQLVLTALSEYRAQGGVCEGRILLPMPSSIPPPPIVLTLPAMSTFPSPARLQTLRRQFVRVYASKAETAYR</sequence>
<proteinExistence type="inferred from homology"/>
<keyword evidence="1" id="KW-0547">Nucleotide-binding</keyword>
<dbReference type="AlphaFoldDB" id="A0A0M8MRD1"/>
<reference evidence="4 5" key="1">
    <citation type="submission" date="2015-07" db="EMBL/GenBank/DDBJ databases">
        <title>Draft Genome Sequence of Malassezia furfur CBS1878 and Malassezia pachydermatis CBS1879.</title>
        <authorList>
            <person name="Triana S."/>
            <person name="Ohm R."/>
            <person name="Gonzalez A."/>
            <person name="DeCock H."/>
            <person name="Restrepo S."/>
            <person name="Celis A."/>
        </authorList>
    </citation>
    <scope>NUCLEOTIDE SEQUENCE [LARGE SCALE GENOMIC DNA]</scope>
    <source>
        <strain evidence="4 5">CBS 1879</strain>
    </source>
</reference>